<proteinExistence type="inferred from homology"/>
<evidence type="ECO:0000256" key="7">
    <source>
        <dbReference type="ARBA" id="ARBA00023136"/>
    </source>
</evidence>
<keyword evidence="11" id="KW-1185">Reference proteome</keyword>
<dbReference type="GO" id="GO:0043495">
    <property type="term" value="F:protein-membrane adaptor activity"/>
    <property type="evidence" value="ECO:0007669"/>
    <property type="project" value="TreeGrafter"/>
</dbReference>
<gene>
    <name evidence="10" type="ORF">chiPu_0022103</name>
</gene>
<comment type="catalytic activity">
    <reaction evidence="9">
        <text>a 1,2-diacyl-sn-glycero-3-phosphoethanolamine(in) = a 1,2-diacyl-sn-glycero-3-phosphoethanolamine(out)</text>
        <dbReference type="Rhea" id="RHEA:38895"/>
        <dbReference type="ChEBI" id="CHEBI:64612"/>
    </reaction>
</comment>
<evidence type="ECO:0000256" key="6">
    <source>
        <dbReference type="ARBA" id="ARBA00023055"/>
    </source>
</evidence>
<accession>A0A401RK82</accession>
<comment type="subcellular location">
    <subcellularLocation>
        <location evidence="1">Endoplasmic reticulum membrane</location>
        <topology evidence="1">Peripheral membrane protein</topology>
    </subcellularLocation>
    <subcellularLocation>
        <location evidence="2">Preautophagosomal structure membrane</location>
        <topology evidence="2">Peripheral membrane protein</topology>
    </subcellularLocation>
</comment>
<evidence type="ECO:0000256" key="3">
    <source>
        <dbReference type="ARBA" id="ARBA00009714"/>
    </source>
</evidence>
<dbReference type="GO" id="GO:0061709">
    <property type="term" value="P:reticulophagy"/>
    <property type="evidence" value="ECO:0007669"/>
    <property type="project" value="TreeGrafter"/>
</dbReference>
<comment type="catalytic activity">
    <reaction evidence="8">
        <text>a 1,2-diacyl-sn-glycero-3-phospho-L-serine(in) = a 1,2-diacyl-sn-glycero-3-phospho-L-serine(out)</text>
        <dbReference type="Rhea" id="RHEA:38663"/>
        <dbReference type="ChEBI" id="CHEBI:57262"/>
    </reaction>
</comment>
<dbReference type="InterPro" id="IPR026849">
    <property type="entry name" value="ATG2"/>
</dbReference>
<evidence type="ECO:0000256" key="4">
    <source>
        <dbReference type="ARBA" id="ARBA00022448"/>
    </source>
</evidence>
<comment type="caution">
    <text evidence="10">The sequence shown here is derived from an EMBL/GenBank/DDBJ whole genome shotgun (WGS) entry which is preliminary data.</text>
</comment>
<keyword evidence="4" id="KW-0813">Transport</keyword>
<dbReference type="GO" id="GO:0005789">
    <property type="term" value="C:endoplasmic reticulum membrane"/>
    <property type="evidence" value="ECO:0007669"/>
    <property type="project" value="UniProtKB-SubCell"/>
</dbReference>
<dbReference type="GO" id="GO:0000422">
    <property type="term" value="P:autophagy of mitochondrion"/>
    <property type="evidence" value="ECO:0007669"/>
    <property type="project" value="TreeGrafter"/>
</dbReference>
<evidence type="ECO:0000256" key="8">
    <source>
        <dbReference type="ARBA" id="ARBA00024479"/>
    </source>
</evidence>
<dbReference type="GO" id="GO:0034045">
    <property type="term" value="C:phagophore assembly site membrane"/>
    <property type="evidence" value="ECO:0007669"/>
    <property type="project" value="UniProtKB-SubCell"/>
</dbReference>
<dbReference type="GO" id="GO:0006869">
    <property type="term" value="P:lipid transport"/>
    <property type="evidence" value="ECO:0007669"/>
    <property type="project" value="UniProtKB-KW"/>
</dbReference>
<dbReference type="PANTHER" id="PTHR13190:SF21">
    <property type="entry name" value="AUTOPHAGY-RELATED PROTEIN 2 HOMOLOG A"/>
    <property type="match status" value="1"/>
</dbReference>
<protein>
    <submittedName>
        <fullName evidence="10">Uncharacterized protein</fullName>
    </submittedName>
</protein>
<dbReference type="PANTHER" id="PTHR13190">
    <property type="entry name" value="AUTOPHAGY-RELATED 2, ISOFORM A"/>
    <property type="match status" value="1"/>
</dbReference>
<dbReference type="AlphaFoldDB" id="A0A401RK82"/>
<keyword evidence="7" id="KW-0472">Membrane</keyword>
<keyword evidence="5" id="KW-0256">Endoplasmic reticulum</keyword>
<evidence type="ECO:0000256" key="9">
    <source>
        <dbReference type="ARBA" id="ARBA00024615"/>
    </source>
</evidence>
<dbReference type="OrthoDB" id="9218992at2759"/>
<reference evidence="10 11" key="1">
    <citation type="journal article" date="2018" name="Nat. Ecol. Evol.">
        <title>Shark genomes provide insights into elasmobranch evolution and the origin of vertebrates.</title>
        <authorList>
            <person name="Hara Y"/>
            <person name="Yamaguchi K"/>
            <person name="Onimaru K"/>
            <person name="Kadota M"/>
            <person name="Koyanagi M"/>
            <person name="Keeley SD"/>
            <person name="Tatsumi K"/>
            <person name="Tanaka K"/>
            <person name="Motone F"/>
            <person name="Kageyama Y"/>
            <person name="Nozu R"/>
            <person name="Adachi N"/>
            <person name="Nishimura O"/>
            <person name="Nakagawa R"/>
            <person name="Tanegashima C"/>
            <person name="Kiyatake I"/>
            <person name="Matsumoto R"/>
            <person name="Murakumo K"/>
            <person name="Nishida K"/>
            <person name="Terakita A"/>
            <person name="Kuratani S"/>
            <person name="Sato K"/>
            <person name="Hyodo S Kuraku.S."/>
        </authorList>
    </citation>
    <scope>NUCLEOTIDE SEQUENCE [LARGE SCALE GENOMIC DNA]</scope>
</reference>
<dbReference type="GO" id="GO:0034727">
    <property type="term" value="P:piecemeal microautophagy of the nucleus"/>
    <property type="evidence" value="ECO:0007669"/>
    <property type="project" value="TreeGrafter"/>
</dbReference>
<organism evidence="10 11">
    <name type="scientific">Chiloscyllium punctatum</name>
    <name type="common">Brownbanded bambooshark</name>
    <name type="synonym">Hemiscyllium punctatum</name>
    <dbReference type="NCBI Taxonomy" id="137246"/>
    <lineage>
        <taxon>Eukaryota</taxon>
        <taxon>Metazoa</taxon>
        <taxon>Chordata</taxon>
        <taxon>Craniata</taxon>
        <taxon>Vertebrata</taxon>
        <taxon>Chondrichthyes</taxon>
        <taxon>Elasmobranchii</taxon>
        <taxon>Galeomorphii</taxon>
        <taxon>Galeoidea</taxon>
        <taxon>Orectolobiformes</taxon>
        <taxon>Hemiscylliidae</taxon>
        <taxon>Chiloscyllium</taxon>
    </lineage>
</organism>
<dbReference type="Proteomes" id="UP000287033">
    <property type="component" value="Unassembled WGS sequence"/>
</dbReference>
<evidence type="ECO:0000256" key="2">
    <source>
        <dbReference type="ARBA" id="ARBA00004623"/>
    </source>
</evidence>
<dbReference type="GO" id="GO:0061908">
    <property type="term" value="C:phagophore"/>
    <property type="evidence" value="ECO:0007669"/>
    <property type="project" value="TreeGrafter"/>
</dbReference>
<comment type="similarity">
    <text evidence="3">Belongs to the ATG2 family.</text>
</comment>
<evidence type="ECO:0000313" key="10">
    <source>
        <dbReference type="EMBL" id="GCC18562.1"/>
    </source>
</evidence>
<evidence type="ECO:0000256" key="5">
    <source>
        <dbReference type="ARBA" id="ARBA00022824"/>
    </source>
</evidence>
<dbReference type="GO" id="GO:0061723">
    <property type="term" value="P:glycophagy"/>
    <property type="evidence" value="ECO:0007669"/>
    <property type="project" value="TreeGrafter"/>
</dbReference>
<evidence type="ECO:0000256" key="1">
    <source>
        <dbReference type="ARBA" id="ARBA00004406"/>
    </source>
</evidence>
<dbReference type="EMBL" id="BEZZ01005958">
    <property type="protein sequence ID" value="GCC18562.1"/>
    <property type="molecule type" value="Genomic_DNA"/>
</dbReference>
<evidence type="ECO:0000313" key="11">
    <source>
        <dbReference type="Proteomes" id="UP000287033"/>
    </source>
</evidence>
<dbReference type="GO" id="GO:0032266">
    <property type="term" value="F:phosphatidylinositol-3-phosphate binding"/>
    <property type="evidence" value="ECO:0007669"/>
    <property type="project" value="TreeGrafter"/>
</dbReference>
<dbReference type="STRING" id="137246.A0A401RK82"/>
<keyword evidence="6" id="KW-0445">Lipid transport</keyword>
<dbReference type="GO" id="GO:0000045">
    <property type="term" value="P:autophagosome assembly"/>
    <property type="evidence" value="ECO:0007669"/>
    <property type="project" value="TreeGrafter"/>
</dbReference>
<sequence>MVIPGDPEEMAQFQSQTLATSQYVLELTLPALHLLFPSKEFYESIYNRINNDLLMWAPAAPSPSNAAQGLGTAGLHPLLPGCTPPFAQDNFRLCKSAFRLGERFPL</sequence>
<name>A0A401RK82_CHIPU</name>